<accession>A0A8C9RL38</accession>
<dbReference type="GeneID" id="108921861"/>
<dbReference type="CDD" id="cd01838">
    <property type="entry name" value="Isoamyl_acetate_hydrolase_like"/>
    <property type="match status" value="1"/>
</dbReference>
<reference evidence="5 6" key="1">
    <citation type="submission" date="2019-04" db="EMBL/GenBank/DDBJ databases">
        <authorList>
            <consortium name="Wellcome Sanger Institute Data Sharing"/>
        </authorList>
    </citation>
    <scope>NUCLEOTIDE SEQUENCE [LARGE SCALE GENOMIC DNA]</scope>
</reference>
<comment type="similarity">
    <text evidence="3">Belongs to the 'GDSL' lipolytic enzyme family. IAH1 subfamily.</text>
</comment>
<dbReference type="PANTHER" id="PTHR14209:SF19">
    <property type="entry name" value="ISOAMYL ACETATE-HYDROLYZING ESTERASE 1 HOMOLOG"/>
    <property type="match status" value="1"/>
</dbReference>
<dbReference type="GeneTree" id="ENSGT00390000008069"/>
<dbReference type="RefSeq" id="XP_018587096.1">
    <property type="nucleotide sequence ID" value="XM_018731580.2"/>
</dbReference>
<dbReference type="Gene3D" id="3.40.50.1110">
    <property type="entry name" value="SGNH hydrolase"/>
    <property type="match status" value="1"/>
</dbReference>
<evidence type="ECO:0000256" key="4">
    <source>
        <dbReference type="ARBA" id="ARBA00026152"/>
    </source>
</evidence>
<dbReference type="FunFam" id="3.40.50.1110:FF:000002">
    <property type="entry name" value="isoamyl acetate-hydrolyzing esterase 1 homolog"/>
    <property type="match status" value="1"/>
</dbReference>
<name>A0A8C9RL38_SCLFO</name>
<protein>
    <recommendedName>
        <fullName evidence="4">Isoamyl acetate-hydrolyzing esterase 1 homolog</fullName>
    </recommendedName>
</protein>
<organism evidence="5 6">
    <name type="scientific">Scleropages formosus</name>
    <name type="common">Asian bonytongue</name>
    <name type="synonym">Osteoglossum formosum</name>
    <dbReference type="NCBI Taxonomy" id="113540"/>
    <lineage>
        <taxon>Eukaryota</taxon>
        <taxon>Metazoa</taxon>
        <taxon>Chordata</taxon>
        <taxon>Craniata</taxon>
        <taxon>Vertebrata</taxon>
        <taxon>Euteleostomi</taxon>
        <taxon>Actinopterygii</taxon>
        <taxon>Neopterygii</taxon>
        <taxon>Teleostei</taxon>
        <taxon>Osteoglossocephala</taxon>
        <taxon>Osteoglossomorpha</taxon>
        <taxon>Osteoglossiformes</taxon>
        <taxon>Osteoglossidae</taxon>
        <taxon>Scleropages</taxon>
    </lineage>
</organism>
<dbReference type="SUPFAM" id="SSF52266">
    <property type="entry name" value="SGNH hydrolase"/>
    <property type="match status" value="1"/>
</dbReference>
<evidence type="ECO:0000313" key="5">
    <source>
        <dbReference type="Ensembl" id="ENSSFOP00015015669.1"/>
    </source>
</evidence>
<dbReference type="AlphaFoldDB" id="A0A8C9RL38"/>
<dbReference type="OrthoDB" id="671439at2759"/>
<dbReference type="GO" id="GO:0016788">
    <property type="term" value="F:hydrolase activity, acting on ester bonds"/>
    <property type="evidence" value="ECO:0007669"/>
    <property type="project" value="InterPro"/>
</dbReference>
<dbReference type="PANTHER" id="PTHR14209">
    <property type="entry name" value="ISOAMYL ACETATE-HYDROLYZING ESTERASE 1"/>
    <property type="match status" value="1"/>
</dbReference>
<proteinExistence type="inferred from homology"/>
<comment type="function">
    <text evidence="2">Probable lipase.</text>
</comment>
<evidence type="ECO:0000313" key="6">
    <source>
        <dbReference type="Proteomes" id="UP000694397"/>
    </source>
</evidence>
<dbReference type="Proteomes" id="UP000694397">
    <property type="component" value="Chromosome 15"/>
</dbReference>
<gene>
    <name evidence="5" type="primary">IAH1</name>
    <name evidence="5" type="synonym">iah1</name>
</gene>
<dbReference type="InterPro" id="IPR045136">
    <property type="entry name" value="Iah1-like"/>
</dbReference>
<dbReference type="CTD" id="285148"/>
<sequence length="246" mass="27338">MSKLQTIVWPKVVLFGDSITQFSFQANGWGSEIANKLARRCDVMNRGFSGYNSRWAKMILPCILDPKCNADGHIAAVTIFFGANDSSLEDVNPQQHVPLQEYMENLKDMVKHLVSVGVPADRVILVTAPPLYEPAWEKECRLKGSLLNRLNAVTGEYAQACVQVAGQCGIDVLDLWTLMQKDGTDFSSYLSDGLHLSDTGNELVAQHLWTFLEKRTAHLPMILPYWGNVDARDPQSSLLSGSPQDQ</sequence>
<dbReference type="KEGG" id="sfm:108921861"/>
<keyword evidence="6" id="KW-1185">Reference proteome</keyword>
<evidence type="ECO:0000256" key="1">
    <source>
        <dbReference type="ARBA" id="ARBA00022801"/>
    </source>
</evidence>
<evidence type="ECO:0000256" key="3">
    <source>
        <dbReference type="ARBA" id="ARBA00025755"/>
    </source>
</evidence>
<reference evidence="5" key="2">
    <citation type="submission" date="2025-08" db="UniProtKB">
        <authorList>
            <consortium name="Ensembl"/>
        </authorList>
    </citation>
    <scope>IDENTIFICATION</scope>
</reference>
<keyword evidence="1" id="KW-0378">Hydrolase</keyword>
<dbReference type="InterPro" id="IPR001087">
    <property type="entry name" value="GDSL"/>
</dbReference>
<dbReference type="Ensembl" id="ENSSFOT00015015851.2">
    <property type="protein sequence ID" value="ENSSFOP00015015669.1"/>
    <property type="gene ID" value="ENSSFOG00015010115.2"/>
</dbReference>
<reference evidence="5" key="3">
    <citation type="submission" date="2025-09" db="UniProtKB">
        <authorList>
            <consortium name="Ensembl"/>
        </authorList>
    </citation>
    <scope>IDENTIFICATION</scope>
</reference>
<dbReference type="Pfam" id="PF00657">
    <property type="entry name" value="Lipase_GDSL"/>
    <property type="match status" value="1"/>
</dbReference>
<evidence type="ECO:0000256" key="2">
    <source>
        <dbReference type="ARBA" id="ARBA00024673"/>
    </source>
</evidence>
<dbReference type="InterPro" id="IPR036514">
    <property type="entry name" value="SGNH_hydro_sf"/>
</dbReference>